<dbReference type="GO" id="GO:0004834">
    <property type="term" value="F:tryptophan synthase activity"/>
    <property type="evidence" value="ECO:0007669"/>
    <property type="project" value="UniProtKB-EC"/>
</dbReference>
<dbReference type="SUPFAM" id="SSF51366">
    <property type="entry name" value="Ribulose-phoshate binding barrel"/>
    <property type="match status" value="1"/>
</dbReference>
<dbReference type="UniPathway" id="UPA00035">
    <property type="reaction ID" value="UER00044"/>
</dbReference>
<comment type="catalytic activity">
    <reaction evidence="8">
        <text>(1S,2R)-1-C-(indol-3-yl)glycerol 3-phosphate + L-serine = D-glyceraldehyde 3-phosphate + L-tryptophan + H2O</text>
        <dbReference type="Rhea" id="RHEA:10532"/>
        <dbReference type="ChEBI" id="CHEBI:15377"/>
        <dbReference type="ChEBI" id="CHEBI:33384"/>
        <dbReference type="ChEBI" id="CHEBI:57912"/>
        <dbReference type="ChEBI" id="CHEBI:58866"/>
        <dbReference type="ChEBI" id="CHEBI:59776"/>
        <dbReference type="EC" id="4.2.1.20"/>
    </reaction>
</comment>
<organism evidence="9">
    <name type="scientific">marine metagenome</name>
    <dbReference type="NCBI Taxonomy" id="408172"/>
    <lineage>
        <taxon>unclassified sequences</taxon>
        <taxon>metagenomes</taxon>
        <taxon>ecological metagenomes</taxon>
    </lineage>
</organism>
<dbReference type="AlphaFoldDB" id="A0A382FHR1"/>
<dbReference type="InterPro" id="IPR013785">
    <property type="entry name" value="Aldolase_TIM"/>
</dbReference>
<gene>
    <name evidence="9" type="ORF">METZ01_LOCUS215053</name>
</gene>
<evidence type="ECO:0000256" key="7">
    <source>
        <dbReference type="ARBA" id="ARBA00023239"/>
    </source>
</evidence>
<dbReference type="InterPro" id="IPR011060">
    <property type="entry name" value="RibuloseP-bd_barrel"/>
</dbReference>
<comment type="subunit">
    <text evidence="2">Tetramer of two alpha and two beta chains.</text>
</comment>
<comment type="pathway">
    <text evidence="1">Amino-acid biosynthesis; L-tryptophan biosynthesis; L-tryptophan from chorismate: step 5/5.</text>
</comment>
<name>A0A382FHR1_9ZZZZ</name>
<keyword evidence="6" id="KW-0057">Aromatic amino acid biosynthesis</keyword>
<keyword evidence="4" id="KW-0028">Amino-acid biosynthesis</keyword>
<dbReference type="NCBIfam" id="TIGR00262">
    <property type="entry name" value="trpA"/>
    <property type="match status" value="1"/>
</dbReference>
<dbReference type="Pfam" id="PF00290">
    <property type="entry name" value="Trp_syntA"/>
    <property type="match status" value="1"/>
</dbReference>
<accession>A0A382FHR1</accession>
<evidence type="ECO:0000256" key="1">
    <source>
        <dbReference type="ARBA" id="ARBA00004733"/>
    </source>
</evidence>
<evidence type="ECO:0000256" key="8">
    <source>
        <dbReference type="ARBA" id="ARBA00049047"/>
    </source>
</evidence>
<keyword evidence="7" id="KW-0456">Lyase</keyword>
<proteinExistence type="inferred from homology"/>
<evidence type="ECO:0000256" key="3">
    <source>
        <dbReference type="ARBA" id="ARBA00012043"/>
    </source>
</evidence>
<feature type="non-terminal residue" evidence="9">
    <location>
        <position position="1"/>
    </location>
</feature>
<dbReference type="EMBL" id="UINC01049890">
    <property type="protein sequence ID" value="SVB62199.1"/>
    <property type="molecule type" value="Genomic_DNA"/>
</dbReference>
<protein>
    <recommendedName>
        <fullName evidence="3">tryptophan synthase</fullName>
        <ecNumber evidence="3">4.2.1.20</ecNumber>
    </recommendedName>
</protein>
<dbReference type="PANTHER" id="PTHR43406:SF1">
    <property type="entry name" value="TRYPTOPHAN SYNTHASE ALPHA CHAIN, CHLOROPLASTIC"/>
    <property type="match status" value="1"/>
</dbReference>
<dbReference type="EC" id="4.2.1.20" evidence="3"/>
<reference evidence="9" key="1">
    <citation type="submission" date="2018-05" db="EMBL/GenBank/DDBJ databases">
        <authorList>
            <person name="Lanie J.A."/>
            <person name="Ng W.-L."/>
            <person name="Kazmierczak K.M."/>
            <person name="Andrzejewski T.M."/>
            <person name="Davidsen T.M."/>
            <person name="Wayne K.J."/>
            <person name="Tettelin H."/>
            <person name="Glass J.I."/>
            <person name="Rusch D."/>
            <person name="Podicherti R."/>
            <person name="Tsui H.-C.T."/>
            <person name="Winkler M.E."/>
        </authorList>
    </citation>
    <scope>NUCLEOTIDE SEQUENCE</scope>
</reference>
<dbReference type="InterPro" id="IPR018204">
    <property type="entry name" value="Trp_synthase_alpha_AS"/>
</dbReference>
<evidence type="ECO:0000256" key="4">
    <source>
        <dbReference type="ARBA" id="ARBA00022605"/>
    </source>
</evidence>
<dbReference type="PANTHER" id="PTHR43406">
    <property type="entry name" value="TRYPTOPHAN SYNTHASE, ALPHA CHAIN"/>
    <property type="match status" value="1"/>
</dbReference>
<evidence type="ECO:0000256" key="6">
    <source>
        <dbReference type="ARBA" id="ARBA00023141"/>
    </source>
</evidence>
<evidence type="ECO:0000313" key="9">
    <source>
        <dbReference type="EMBL" id="SVB62199.1"/>
    </source>
</evidence>
<evidence type="ECO:0000256" key="5">
    <source>
        <dbReference type="ARBA" id="ARBA00022822"/>
    </source>
</evidence>
<evidence type="ECO:0000256" key="2">
    <source>
        <dbReference type="ARBA" id="ARBA00011270"/>
    </source>
</evidence>
<keyword evidence="5" id="KW-0822">Tryptophan biosynthesis</keyword>
<dbReference type="CDD" id="cd04724">
    <property type="entry name" value="Tryptophan_synthase_alpha"/>
    <property type="match status" value="1"/>
</dbReference>
<dbReference type="HAMAP" id="MF_00131">
    <property type="entry name" value="Trp_synth_alpha"/>
    <property type="match status" value="1"/>
</dbReference>
<dbReference type="PROSITE" id="PS00167">
    <property type="entry name" value="TRP_SYNTHASE_ALPHA"/>
    <property type="match status" value="1"/>
</dbReference>
<dbReference type="GO" id="GO:0005829">
    <property type="term" value="C:cytosol"/>
    <property type="evidence" value="ECO:0007669"/>
    <property type="project" value="TreeGrafter"/>
</dbReference>
<dbReference type="Gene3D" id="3.20.20.70">
    <property type="entry name" value="Aldolase class I"/>
    <property type="match status" value="1"/>
</dbReference>
<dbReference type="InterPro" id="IPR002028">
    <property type="entry name" value="Trp_synthase_suA"/>
</dbReference>
<sequence length="249" mass="26236">VRRAIKDGAAGGNTALVPFITAGYPEPNTFIDTLHAVASVGDVVEIGVPFSDPMADGMTIQRSSFSAIENGVTLSWIFDQLDRSGKHVGIPIVMMSYLNPLLAFGYEALAQRACDTGVCAFIVPDLPFEESEEIRIALEANGVGLIQLVTPATPDDRLKMLAEASRGFLYAVTITGITGGASGLPDDLTDYLDKVSSISSLPVCAGFGIRSSHDVINVGKHAAGAIVGSALVEVLERGEDPATFLRNLR</sequence>